<comment type="caution">
    <text evidence="1">The sequence shown here is derived from an EMBL/GenBank/DDBJ whole genome shotgun (WGS) entry which is preliminary data.</text>
</comment>
<accession>A0A6B2H4B8</accession>
<evidence type="ECO:0000313" key="1">
    <source>
        <dbReference type="EMBL" id="NDK54600.1"/>
    </source>
</evidence>
<dbReference type="RefSeq" id="WP_162344659.1">
    <property type="nucleotide sequence ID" value="NZ_JAAEAA010000002.1"/>
</dbReference>
<protein>
    <submittedName>
        <fullName evidence="1">Uncharacterized protein</fullName>
    </submittedName>
</protein>
<dbReference type="Proteomes" id="UP000478546">
    <property type="component" value="Unassembled WGS sequence"/>
</dbReference>
<proteinExistence type="predicted"/>
<evidence type="ECO:0000313" key="2">
    <source>
        <dbReference type="Proteomes" id="UP000478546"/>
    </source>
</evidence>
<reference evidence="1 2" key="1">
    <citation type="submission" date="2020-01" db="EMBL/GenBank/DDBJ databases">
        <authorList>
            <person name="Kim M.K."/>
        </authorList>
    </citation>
    <scope>NUCLEOTIDE SEQUENCE [LARGE SCALE GENOMIC DNA]</scope>
    <source>
        <strain evidence="1 2">BT213</strain>
    </source>
</reference>
<dbReference type="EMBL" id="JAAEAA010000002">
    <property type="protein sequence ID" value="NDK54600.1"/>
    <property type="molecule type" value="Genomic_DNA"/>
</dbReference>
<dbReference type="AlphaFoldDB" id="A0A6B2H4B8"/>
<name>A0A6B2H4B8_9BACT</name>
<keyword evidence="2" id="KW-1185">Reference proteome</keyword>
<gene>
    <name evidence="1" type="ORF">GWO68_01605</name>
</gene>
<organism evidence="1 2">
    <name type="scientific">Pontibacter fetidus</name>
    <dbReference type="NCBI Taxonomy" id="2700082"/>
    <lineage>
        <taxon>Bacteria</taxon>
        <taxon>Pseudomonadati</taxon>
        <taxon>Bacteroidota</taxon>
        <taxon>Cytophagia</taxon>
        <taxon>Cytophagales</taxon>
        <taxon>Hymenobacteraceae</taxon>
        <taxon>Pontibacter</taxon>
    </lineage>
</organism>
<sequence>MSAKNLQLLLETAYDTENPQVFEEGAVSVYKNFEDAYKTFVKTNKATDELNFRFERVRLGVAIAFLKAYTRLADNETSIEALQILQEALKAKSSKEIDKIVQKKIAVFDNLYHEIFVNEEREHILGLFEATLDASSKEELDELMLEGLELLTAIDFEHHAQQDDDDEPLDEDFLKSIQ</sequence>